<keyword evidence="2" id="KW-1185">Reference proteome</keyword>
<dbReference type="EMBL" id="JBHSWJ010000002">
    <property type="protein sequence ID" value="MFC6714482.1"/>
    <property type="molecule type" value="Genomic_DNA"/>
</dbReference>
<dbReference type="CDD" id="cd03062">
    <property type="entry name" value="TRX_Fd_Sucrase"/>
    <property type="match status" value="1"/>
</dbReference>
<dbReference type="InterPro" id="IPR009737">
    <property type="entry name" value="Aim32/Apd1-like"/>
</dbReference>
<reference evidence="2" key="1">
    <citation type="journal article" date="2019" name="Int. J. Syst. Evol. Microbiol.">
        <title>The Global Catalogue of Microorganisms (GCM) 10K type strain sequencing project: providing services to taxonomists for standard genome sequencing and annotation.</title>
        <authorList>
            <consortium name="The Broad Institute Genomics Platform"/>
            <consortium name="The Broad Institute Genome Sequencing Center for Infectious Disease"/>
            <person name="Wu L."/>
            <person name="Ma J."/>
        </authorList>
    </citation>
    <scope>NUCLEOTIDE SEQUENCE [LARGE SCALE GENOMIC DNA]</scope>
    <source>
        <strain evidence="2">NBRC 106593</strain>
    </source>
</reference>
<proteinExistence type="predicted"/>
<comment type="caution">
    <text evidence="1">The sequence shown here is derived from an EMBL/GenBank/DDBJ whole genome shotgun (WGS) entry which is preliminary data.</text>
</comment>
<dbReference type="Pfam" id="PF06999">
    <property type="entry name" value="Suc_Fer-like"/>
    <property type="match status" value="1"/>
</dbReference>
<name>A0ABW2ATQ2_9MICO</name>
<dbReference type="SUPFAM" id="SSF52833">
    <property type="entry name" value="Thioredoxin-like"/>
    <property type="match status" value="1"/>
</dbReference>
<dbReference type="Proteomes" id="UP001596356">
    <property type="component" value="Unassembled WGS sequence"/>
</dbReference>
<dbReference type="PANTHER" id="PTHR31902:SF22">
    <property type="entry name" value="SLL1203 PROTEIN"/>
    <property type="match status" value="1"/>
</dbReference>
<accession>A0ABW2ATQ2</accession>
<protein>
    <submittedName>
        <fullName evidence="1">Sucrase ferredoxin</fullName>
    </submittedName>
</protein>
<dbReference type="InterPro" id="IPR036249">
    <property type="entry name" value="Thioredoxin-like_sf"/>
</dbReference>
<dbReference type="PANTHER" id="PTHR31902">
    <property type="entry name" value="ACTIN PATCHES DISTAL PROTEIN 1"/>
    <property type="match status" value="1"/>
</dbReference>
<evidence type="ECO:0000313" key="1">
    <source>
        <dbReference type="EMBL" id="MFC6714482.1"/>
    </source>
</evidence>
<dbReference type="RefSeq" id="WP_377822919.1">
    <property type="nucleotide sequence ID" value="NZ_JBHSWJ010000002.1"/>
</dbReference>
<sequence>MIDQRPCSVQSRDRHDPLYGTASAGLAWLLLEVSGGWGASAFRESPSILDPALGLAIVRRAEAAGMRIAAIRRPGRRTPTPRWRWFIAGSTPGQESLVGGEVTSPSEYLDLPLDGSGGHPVDGPLVIVCAHGRHDQCCAVRGRGVAAAIAARYPEETWECSHVGGDRFAATMILLPHGLSYGRVDEAADPAGIVTLYTQGRLDDRLLRGRSAYPHAVQTAQHFARLARADDRIDAYAPLAVTEDGQITIVVLAAEPVPLTVTLRTRLSEPLLSTCHARIPGRVKQFELIAID</sequence>
<organism evidence="1 2">
    <name type="scientific">Branchiibius cervicis</name>
    <dbReference type="NCBI Taxonomy" id="908252"/>
    <lineage>
        <taxon>Bacteria</taxon>
        <taxon>Bacillati</taxon>
        <taxon>Actinomycetota</taxon>
        <taxon>Actinomycetes</taxon>
        <taxon>Micrococcales</taxon>
        <taxon>Dermacoccaceae</taxon>
        <taxon>Branchiibius</taxon>
    </lineage>
</organism>
<evidence type="ECO:0000313" key="2">
    <source>
        <dbReference type="Proteomes" id="UP001596356"/>
    </source>
</evidence>
<gene>
    <name evidence="1" type="ORF">ACFQBT_11905</name>
</gene>